<dbReference type="InterPro" id="IPR003423">
    <property type="entry name" value="OMP_efflux"/>
</dbReference>
<dbReference type="PROSITE" id="PS51257">
    <property type="entry name" value="PROKAR_LIPOPROTEIN"/>
    <property type="match status" value="1"/>
</dbReference>
<dbReference type="GO" id="GO:0015562">
    <property type="term" value="F:efflux transmembrane transporter activity"/>
    <property type="evidence" value="ECO:0007669"/>
    <property type="project" value="InterPro"/>
</dbReference>
<keyword evidence="4" id="KW-1185">Reference proteome</keyword>
<evidence type="ECO:0000313" key="3">
    <source>
        <dbReference type="EMBL" id="CBJ12697.1"/>
    </source>
</evidence>
<gene>
    <name evidence="3" type="ordered locus">LLO_2288</name>
</gene>
<dbReference type="Gene3D" id="1.20.1600.10">
    <property type="entry name" value="Outer membrane efflux proteins (OEP)"/>
    <property type="match status" value="1"/>
</dbReference>
<dbReference type="InterPro" id="IPR010131">
    <property type="entry name" value="MdtP/NodT-like"/>
</dbReference>
<dbReference type="GO" id="GO:0009279">
    <property type="term" value="C:cell outer membrane"/>
    <property type="evidence" value="ECO:0007669"/>
    <property type="project" value="UniProtKB-SubCell"/>
</dbReference>
<dbReference type="RefSeq" id="WP_003636185.1">
    <property type="nucleotide sequence ID" value="NC_013861.1"/>
</dbReference>
<dbReference type="Pfam" id="PF02321">
    <property type="entry name" value="OEP"/>
    <property type="match status" value="2"/>
</dbReference>
<dbReference type="KEGG" id="llo:LLO_2288"/>
<dbReference type="Gene3D" id="2.20.200.10">
    <property type="entry name" value="Outer membrane efflux proteins (OEP)"/>
    <property type="match status" value="1"/>
</dbReference>
<dbReference type="SUPFAM" id="SSF56954">
    <property type="entry name" value="Outer membrane efflux proteins (OEP)"/>
    <property type="match status" value="1"/>
</dbReference>
<keyword evidence="2" id="KW-0812">Transmembrane</keyword>
<keyword evidence="2" id="KW-0564">Palmitate</keyword>
<dbReference type="Proteomes" id="UP000001060">
    <property type="component" value="Chromosome"/>
</dbReference>
<keyword evidence="2" id="KW-0449">Lipoprotein</keyword>
<dbReference type="EMBL" id="FN650140">
    <property type="protein sequence ID" value="CBJ12697.1"/>
    <property type="molecule type" value="Genomic_DNA"/>
</dbReference>
<proteinExistence type="inferred from homology"/>
<dbReference type="AlphaFoldDB" id="D3HJU7"/>
<dbReference type="eggNOG" id="COG1538">
    <property type="taxonomic scope" value="Bacteria"/>
</dbReference>
<dbReference type="OrthoDB" id="9770517at2"/>
<evidence type="ECO:0000256" key="1">
    <source>
        <dbReference type="ARBA" id="ARBA00007613"/>
    </source>
</evidence>
<dbReference type="NCBIfam" id="TIGR01845">
    <property type="entry name" value="outer_NodT"/>
    <property type="match status" value="1"/>
</dbReference>
<dbReference type="HOGENOM" id="CLU_012817_13_0_6"/>
<organism evidence="3 4">
    <name type="scientific">Legionella longbeachae serogroup 1 (strain NSW150)</name>
    <dbReference type="NCBI Taxonomy" id="661367"/>
    <lineage>
        <taxon>Bacteria</taxon>
        <taxon>Pseudomonadati</taxon>
        <taxon>Pseudomonadota</taxon>
        <taxon>Gammaproteobacteria</taxon>
        <taxon>Legionellales</taxon>
        <taxon>Legionellaceae</taxon>
        <taxon>Legionella</taxon>
    </lineage>
</organism>
<protein>
    <submittedName>
        <fullName evidence="3">Putative outer membrane efflux protein</fullName>
    </submittedName>
</protein>
<sequence length="499" mass="55633">MQKFFLILCTVLITGCKVGPNFHAPEAPKTTRYNKGPLITKTVSASNSTGKSQRLHYNRDISNSWWTLFHSKELNHLIDQGLKNNPTVAMSKASLRKAQANLRFIAGPKLLPTVNTQFLGSRERNTLLATGININPLAGQKLPFSIKNQFDLYNASVSVSYSLDLFGGNLRQLEALRAAIDYEFFELEAAYLTLTANIVTTSITIASLHDQLKTTQALINCQKELLQITTNNYNLGHISRFDVLNSDNNLKETLATLPSIKEGLARKYNALAVLVGSLPSENYFVNFSLNSLHLPTELPVSLPSQLVRQRPDIRSAESLLHQASAEIGVATADLFPKFNILSNYGWFSTTLSTLFNPMNSVWNYGGQIAQTLLKGGALRAKRKMAIAEFEYACARYKKIMLEAFLDVADVLHALEFDAELLQAQVNSEQNRQSRLKLITTQYQLGKTNYLSVLNAREAYLRAHLNVIRANAARYNDTAALFQSLGGGWWNNPQNKQANL</sequence>
<comment type="subcellular location">
    <subcellularLocation>
        <location evidence="2">Cell outer membrane</location>
        <topology evidence="2">Lipid-anchor</topology>
    </subcellularLocation>
</comment>
<keyword evidence="2" id="KW-1134">Transmembrane beta strand</keyword>
<comment type="similarity">
    <text evidence="1 2">Belongs to the outer membrane factor (OMF) (TC 1.B.17) family.</text>
</comment>
<dbReference type="STRING" id="661367.LLO_2288"/>
<dbReference type="PANTHER" id="PTHR30203:SF33">
    <property type="entry name" value="BLR4455 PROTEIN"/>
    <property type="match status" value="1"/>
</dbReference>
<reference evidence="3 4" key="1">
    <citation type="journal article" date="2010" name="PLoS Genet.">
        <title>Analysis of the Legionella longbeachae genome and transcriptome uncovers unique strategies to cause Legionnaires' disease.</title>
        <authorList>
            <person name="Cazalet C."/>
            <person name="Gomez-Valero L."/>
            <person name="Rusniok C."/>
            <person name="Lomma M."/>
            <person name="Dervins-Ravault D."/>
            <person name="Newton H."/>
            <person name="Sansom F."/>
            <person name="Jarraud S."/>
            <person name="Zidane N."/>
            <person name="Ma L."/>
            <person name="Bouchier C."/>
            <person name="Etienne J."/>
            <person name="Hartland E."/>
            <person name="Buchrieser C."/>
        </authorList>
    </citation>
    <scope>NUCLEOTIDE SEQUENCE [LARGE SCALE GENOMIC DNA]</scope>
    <source>
        <strain evidence="3 4">NSW150</strain>
    </source>
</reference>
<accession>D3HJU7</accession>
<dbReference type="GeneID" id="40926493"/>
<evidence type="ECO:0000256" key="2">
    <source>
        <dbReference type="RuleBase" id="RU362097"/>
    </source>
</evidence>
<dbReference type="PANTHER" id="PTHR30203">
    <property type="entry name" value="OUTER MEMBRANE CATION EFFLUX PROTEIN"/>
    <property type="match status" value="1"/>
</dbReference>
<keyword evidence="2" id="KW-0472">Membrane</keyword>
<name>D3HJU7_LEGLN</name>
<evidence type="ECO:0000313" key="4">
    <source>
        <dbReference type="Proteomes" id="UP000001060"/>
    </source>
</evidence>